<gene>
    <name evidence="4" type="ORF">RYS15_09185</name>
</gene>
<dbReference type="Proteomes" id="UP001269819">
    <property type="component" value="Unassembled WGS sequence"/>
</dbReference>
<comment type="caution">
    <text evidence="4">The sequence shown here is derived from an EMBL/GenBank/DDBJ whole genome shotgun (WGS) entry which is preliminary data.</text>
</comment>
<dbReference type="SUPFAM" id="SSF53300">
    <property type="entry name" value="vWA-like"/>
    <property type="match status" value="1"/>
</dbReference>
<dbReference type="PANTHER" id="PTHR45737:SF6">
    <property type="entry name" value="VON WILLEBRAND FACTOR A DOMAIN-CONTAINING PROTEIN 5A"/>
    <property type="match status" value="1"/>
</dbReference>
<reference evidence="4 5" key="1">
    <citation type="submission" date="2023-10" db="EMBL/GenBank/DDBJ databases">
        <title>Characteristics and mechanism of a salt-tolerant marine origin heterotrophic nitrifying- aerobic denitrifying bacteria Marinobacter xestospongiae HN1.</title>
        <authorList>
            <person name="Qi R."/>
        </authorList>
    </citation>
    <scope>NUCLEOTIDE SEQUENCE [LARGE SCALE GENOMIC DNA]</scope>
    <source>
        <strain evidence="4 5">HN1</strain>
    </source>
</reference>
<name>A0ABU3VX67_9GAMM</name>
<protein>
    <submittedName>
        <fullName evidence="4">Marine proteobacterial sortase target protein</fullName>
    </submittedName>
</protein>
<dbReference type="InterPro" id="IPR022440">
    <property type="entry name" value="CHP03788"/>
</dbReference>
<dbReference type="EMBL" id="JAWIIJ010000005">
    <property type="protein sequence ID" value="MDV2078859.1"/>
    <property type="molecule type" value="Genomic_DNA"/>
</dbReference>
<feature type="transmembrane region" description="Helical" evidence="1">
    <location>
        <begin position="685"/>
        <end position="706"/>
    </location>
</feature>
<dbReference type="Gene3D" id="3.40.50.410">
    <property type="entry name" value="von Willebrand factor, type A domain"/>
    <property type="match status" value="1"/>
</dbReference>
<dbReference type="Pfam" id="PF13768">
    <property type="entry name" value="VWA_3"/>
    <property type="match status" value="1"/>
</dbReference>
<evidence type="ECO:0000256" key="1">
    <source>
        <dbReference type="SAM" id="Phobius"/>
    </source>
</evidence>
<feature type="domain" description="VWFA" evidence="2">
    <location>
        <begin position="347"/>
        <end position="521"/>
    </location>
</feature>
<dbReference type="SMART" id="SM00327">
    <property type="entry name" value="VWA"/>
    <property type="match status" value="1"/>
</dbReference>
<keyword evidence="5" id="KW-1185">Reference proteome</keyword>
<dbReference type="InterPro" id="IPR013694">
    <property type="entry name" value="VIT"/>
</dbReference>
<keyword evidence="1" id="KW-0472">Membrane</keyword>
<dbReference type="PANTHER" id="PTHR45737">
    <property type="entry name" value="VON WILLEBRAND FACTOR A DOMAIN-CONTAINING PROTEIN 5A"/>
    <property type="match status" value="1"/>
</dbReference>
<evidence type="ECO:0000259" key="3">
    <source>
        <dbReference type="PROSITE" id="PS51468"/>
    </source>
</evidence>
<keyword evidence="1" id="KW-0812">Transmembrane</keyword>
<evidence type="ECO:0000313" key="4">
    <source>
        <dbReference type="EMBL" id="MDV2078859.1"/>
    </source>
</evidence>
<feature type="domain" description="VIT" evidence="3">
    <location>
        <begin position="61"/>
        <end position="189"/>
    </location>
</feature>
<evidence type="ECO:0000313" key="5">
    <source>
        <dbReference type="Proteomes" id="UP001269819"/>
    </source>
</evidence>
<organism evidence="4 5">
    <name type="scientific">Marinobacter xestospongiae</name>
    <dbReference type="NCBI Taxonomy" id="994319"/>
    <lineage>
        <taxon>Bacteria</taxon>
        <taxon>Pseudomonadati</taxon>
        <taxon>Pseudomonadota</taxon>
        <taxon>Gammaproteobacteria</taxon>
        <taxon>Pseudomonadales</taxon>
        <taxon>Marinobacteraceae</taxon>
        <taxon>Marinobacter</taxon>
    </lineage>
</organism>
<dbReference type="InterPro" id="IPR036465">
    <property type="entry name" value="vWFA_dom_sf"/>
</dbReference>
<evidence type="ECO:0000259" key="2">
    <source>
        <dbReference type="PROSITE" id="PS50234"/>
    </source>
</evidence>
<dbReference type="InterPro" id="IPR002035">
    <property type="entry name" value="VWF_A"/>
</dbReference>
<dbReference type="Pfam" id="PF08487">
    <property type="entry name" value="VIT"/>
    <property type="match status" value="1"/>
</dbReference>
<dbReference type="RefSeq" id="WP_316973534.1">
    <property type="nucleotide sequence ID" value="NZ_JAWIIJ010000005.1"/>
</dbReference>
<proteinExistence type="predicted"/>
<dbReference type="PROSITE" id="PS50234">
    <property type="entry name" value="VWFA"/>
    <property type="match status" value="1"/>
</dbReference>
<dbReference type="NCBIfam" id="TIGR03788">
    <property type="entry name" value="marine_srt_targ"/>
    <property type="match status" value="1"/>
</dbReference>
<dbReference type="SMART" id="SM00609">
    <property type="entry name" value="VIT"/>
    <property type="match status" value="1"/>
</dbReference>
<sequence length="715" mass="77805">MLLAVSIPPARVPARPAKPLQPRRRRLPRWSEGVGLWLSMALLLFVQPLFADASEIPGTGAFHFIDGQGQWQQPATLLTTDYQVTVSGLIADTRLVQKFANTSQQWQEGVFVFPLPEDASVYGLTMIAGERVIEGEIHTRQEAKRQYQQARDEGRQAATVEQQRPNLFTTRLANIPPGEAVSVELRYQQAVRYQAGEFELRLPTTLTPRYMPGKPLTEQATQWQQGWATATTEVPDADQISPFTVSQNDVPAGSHQASVRLTLNAGLPIGNVTSPSHGLDSTWNGDQVVVAPTRGAIAMDRDLVVRWTPVRGQAPAAALFREHWQGEEYLLAMLVPGQQQAQSLPRELVFVIDTSGSMAGESIRQAKASLLRGLDTLQPEDRFNVIQFNSQTQALHMASVPASATNLARARRYVQDLHADGGTEMAPALDAALLADAGDEDSGGYVRQVVFMTDGAVGNEAALFSQIQRQLGRSRLFTVAIGSAPNMHFMREAARFGRGTYTAISDLADVSGPLDTLFAKMQAPVMTDIASQWPAGVSEHEALPQRPGDLFLGEPLIQVVRASDGEGLEGTLEASGRLPDGTRWQQSLDLAKAAPGQGLHRYWAAEKIDSLMDQSLSGQVGSEIRDQVTELALAHRLVTRFTSFVAVDRTPVRPLNQDLAKDQVPTLLPDGSQPGMLRYPQTATWSPLLLTSGLLGLVLSGLAGLVRRRRAGAPA</sequence>
<keyword evidence="1" id="KW-1133">Transmembrane helix</keyword>
<accession>A0ABU3VX67</accession>
<dbReference type="PROSITE" id="PS51468">
    <property type="entry name" value="VIT"/>
    <property type="match status" value="1"/>
</dbReference>